<reference evidence="1" key="1">
    <citation type="journal article" date="2020" name="Stud. Mycol.">
        <title>101 Dothideomycetes genomes: a test case for predicting lifestyles and emergence of pathogens.</title>
        <authorList>
            <person name="Haridas S."/>
            <person name="Albert R."/>
            <person name="Binder M."/>
            <person name="Bloem J."/>
            <person name="Labutti K."/>
            <person name="Salamov A."/>
            <person name="Andreopoulos B."/>
            <person name="Baker S."/>
            <person name="Barry K."/>
            <person name="Bills G."/>
            <person name="Bluhm B."/>
            <person name="Cannon C."/>
            <person name="Castanera R."/>
            <person name="Culley D."/>
            <person name="Daum C."/>
            <person name="Ezra D."/>
            <person name="Gonzalez J."/>
            <person name="Henrissat B."/>
            <person name="Kuo A."/>
            <person name="Liang C."/>
            <person name="Lipzen A."/>
            <person name="Lutzoni F."/>
            <person name="Magnuson J."/>
            <person name="Mondo S."/>
            <person name="Nolan M."/>
            <person name="Ohm R."/>
            <person name="Pangilinan J."/>
            <person name="Park H.-J."/>
            <person name="Ramirez L."/>
            <person name="Alfaro M."/>
            <person name="Sun H."/>
            <person name="Tritt A."/>
            <person name="Yoshinaga Y."/>
            <person name="Zwiers L.-H."/>
            <person name="Turgeon B."/>
            <person name="Goodwin S."/>
            <person name="Spatafora J."/>
            <person name="Crous P."/>
            <person name="Grigoriev I."/>
        </authorList>
    </citation>
    <scope>NUCLEOTIDE SEQUENCE</scope>
    <source>
        <strain evidence="1">CBS 130266</strain>
    </source>
</reference>
<keyword evidence="2" id="KW-1185">Reference proteome</keyword>
<comment type="caution">
    <text evidence="1">The sequence shown here is derived from an EMBL/GenBank/DDBJ whole genome shotgun (WGS) entry which is preliminary data.</text>
</comment>
<proteinExistence type="predicted"/>
<dbReference type="AlphaFoldDB" id="A0A9P4TYD6"/>
<dbReference type="SUPFAM" id="SSF52047">
    <property type="entry name" value="RNI-like"/>
    <property type="match status" value="1"/>
</dbReference>
<name>A0A9P4TYD6_9PEZI</name>
<evidence type="ECO:0000313" key="2">
    <source>
        <dbReference type="Proteomes" id="UP000800235"/>
    </source>
</evidence>
<sequence length="154" mass="17547">MAANITNLPTELVANITSYLNQNDFDNLRLTNFALATKCFQRIETGVKSSIVTGIHNSLNLAKLTAEMTSQMHAISIRMYGIYDVGSLPVLDCQNYNDQFFGKVLPNLPNLNRIHLYKWTFTDSHVRNLLEKVVTIPKLEFVRLQDFALERVVN</sequence>
<gene>
    <name evidence="1" type="ORF">EJ08DRAFT_697237</name>
</gene>
<organism evidence="1 2">
    <name type="scientific">Tothia fuscella</name>
    <dbReference type="NCBI Taxonomy" id="1048955"/>
    <lineage>
        <taxon>Eukaryota</taxon>
        <taxon>Fungi</taxon>
        <taxon>Dikarya</taxon>
        <taxon>Ascomycota</taxon>
        <taxon>Pezizomycotina</taxon>
        <taxon>Dothideomycetes</taxon>
        <taxon>Pleosporomycetidae</taxon>
        <taxon>Venturiales</taxon>
        <taxon>Cylindrosympodiaceae</taxon>
        <taxon>Tothia</taxon>
    </lineage>
</organism>
<evidence type="ECO:0000313" key="1">
    <source>
        <dbReference type="EMBL" id="KAF2430490.1"/>
    </source>
</evidence>
<protein>
    <recommendedName>
        <fullName evidence="3">F-box domain-containing protein</fullName>
    </recommendedName>
</protein>
<dbReference type="Proteomes" id="UP000800235">
    <property type="component" value="Unassembled WGS sequence"/>
</dbReference>
<dbReference type="EMBL" id="MU007038">
    <property type="protein sequence ID" value="KAF2430490.1"/>
    <property type="molecule type" value="Genomic_DNA"/>
</dbReference>
<evidence type="ECO:0008006" key="3">
    <source>
        <dbReference type="Google" id="ProtNLM"/>
    </source>
</evidence>
<accession>A0A9P4TYD6</accession>